<dbReference type="Gene3D" id="3.10.350.10">
    <property type="entry name" value="LysM domain"/>
    <property type="match status" value="1"/>
</dbReference>
<accession>A0ABT1Y376</accession>
<proteinExistence type="predicted"/>
<evidence type="ECO:0000256" key="1">
    <source>
        <dbReference type="SAM" id="Coils"/>
    </source>
</evidence>
<protein>
    <submittedName>
        <fullName evidence="3">LysM peptidoglycan-binding domain-containing protein</fullName>
    </submittedName>
</protein>
<dbReference type="Proteomes" id="UP001524944">
    <property type="component" value="Unassembled WGS sequence"/>
</dbReference>
<reference evidence="3 4" key="1">
    <citation type="submission" date="2022-08" db="EMBL/GenBank/DDBJ databases">
        <title>Proteogenomics of the novel Dehalobacterium formicoaceticum strain EZ94 highlights a key role of methyltransferases during anaerobic dichloromethane degradation.</title>
        <authorList>
            <person name="Wasmund K."/>
        </authorList>
    </citation>
    <scope>NUCLEOTIDE SEQUENCE [LARGE SCALE GENOMIC DNA]</scope>
    <source>
        <strain evidence="3 4">EZ94</strain>
    </source>
</reference>
<sequence length="393" mass="45042">MVKDVFAPVVKTLFIPEGNPGVQEIKEIRAVPRMTQAEGDDQEITISGEMDLKIRYLPIDDMDEDIPWRSIQLTENETWSAAENEEQVIARLKSALKDEEEETVQERLKDDETRELEICVPFTLAIDTEGLCRDHPMTMNPSVHSSNWFLVNPKAIEYEAVLQLITEENAEPVFRAEEPIPLEEEFREVSNTEPISAAEEYREIPSAEPILLEEYREIPSTEPILLEEESRGISSAEPILLEEESGEVPKAEPILTEEVYYEAENYRTEENEEIPELYAQTNDWEEIPTETASKDSFSEREIPQFREVVPLENQVPLPLPQKLIKVAAKEKEVRSESSGRQSYFQMKFYRVQAGEDLDAIADKFGIPRERISTFNAIHEEEIRTGLLLSIPGS</sequence>
<dbReference type="InterPro" id="IPR036779">
    <property type="entry name" value="LysM_dom_sf"/>
</dbReference>
<organism evidence="3 4">
    <name type="scientific">Dehalobacterium formicoaceticum</name>
    <dbReference type="NCBI Taxonomy" id="51515"/>
    <lineage>
        <taxon>Bacteria</taxon>
        <taxon>Bacillati</taxon>
        <taxon>Bacillota</taxon>
        <taxon>Clostridia</taxon>
        <taxon>Eubacteriales</taxon>
        <taxon>Peptococcaceae</taxon>
        <taxon>Dehalobacterium</taxon>
    </lineage>
</organism>
<evidence type="ECO:0000313" key="4">
    <source>
        <dbReference type="Proteomes" id="UP001524944"/>
    </source>
</evidence>
<dbReference type="PROSITE" id="PS51782">
    <property type="entry name" value="LYSM"/>
    <property type="match status" value="1"/>
</dbReference>
<dbReference type="RefSeq" id="WP_257912993.1">
    <property type="nucleotide sequence ID" value="NZ_JANPWE010000003.1"/>
</dbReference>
<dbReference type="InterPro" id="IPR018392">
    <property type="entry name" value="LysM"/>
</dbReference>
<evidence type="ECO:0000259" key="2">
    <source>
        <dbReference type="PROSITE" id="PS51782"/>
    </source>
</evidence>
<dbReference type="EMBL" id="JANPWE010000003">
    <property type="protein sequence ID" value="MCR6545322.1"/>
    <property type="molecule type" value="Genomic_DNA"/>
</dbReference>
<feature type="coiled-coil region" evidence="1">
    <location>
        <begin position="82"/>
        <end position="109"/>
    </location>
</feature>
<keyword evidence="4" id="KW-1185">Reference proteome</keyword>
<dbReference type="SUPFAM" id="SSF54106">
    <property type="entry name" value="LysM domain"/>
    <property type="match status" value="1"/>
</dbReference>
<feature type="domain" description="LysM" evidence="2">
    <location>
        <begin position="347"/>
        <end position="390"/>
    </location>
</feature>
<keyword evidence="1" id="KW-0175">Coiled coil</keyword>
<comment type="caution">
    <text evidence="3">The sequence shown here is derived from an EMBL/GenBank/DDBJ whole genome shotgun (WGS) entry which is preliminary data.</text>
</comment>
<name>A0ABT1Y376_9FIRM</name>
<dbReference type="CDD" id="cd00118">
    <property type="entry name" value="LysM"/>
    <property type="match status" value="1"/>
</dbReference>
<gene>
    <name evidence="3" type="ORF">NVS47_07305</name>
</gene>
<evidence type="ECO:0000313" key="3">
    <source>
        <dbReference type="EMBL" id="MCR6545322.1"/>
    </source>
</evidence>